<feature type="domain" description="Ig-like" evidence="3">
    <location>
        <begin position="38"/>
        <end position="133"/>
    </location>
</feature>
<dbReference type="InterPro" id="IPR050380">
    <property type="entry name" value="Immune_Resp_Modulators"/>
</dbReference>
<feature type="region of interest" description="Disordered" evidence="2">
    <location>
        <begin position="118"/>
        <end position="139"/>
    </location>
</feature>
<proteinExistence type="predicted"/>
<dbReference type="SUPFAM" id="SSF48726">
    <property type="entry name" value="Immunoglobulin"/>
    <property type="match status" value="1"/>
</dbReference>
<evidence type="ECO:0000313" key="4">
    <source>
        <dbReference type="EMBL" id="KAG5840099.1"/>
    </source>
</evidence>
<dbReference type="AlphaFoldDB" id="A0A9D3M1X3"/>
<keyword evidence="1" id="KW-0393">Immunoglobulin domain</keyword>
<evidence type="ECO:0000256" key="1">
    <source>
        <dbReference type="ARBA" id="ARBA00023319"/>
    </source>
</evidence>
<accession>A0A9D3M1X3</accession>
<reference evidence="4" key="1">
    <citation type="submission" date="2021-01" db="EMBL/GenBank/DDBJ databases">
        <title>A chromosome-scale assembly of European eel, Anguilla anguilla.</title>
        <authorList>
            <person name="Henkel C."/>
            <person name="Jong-Raadsen S.A."/>
            <person name="Dufour S."/>
            <person name="Weltzien F.-A."/>
            <person name="Palstra A.P."/>
            <person name="Pelster B."/>
            <person name="Spaink H.P."/>
            <person name="Van Den Thillart G.E."/>
            <person name="Jansen H."/>
            <person name="Zahm M."/>
            <person name="Klopp C."/>
            <person name="Cedric C."/>
            <person name="Louis A."/>
            <person name="Berthelot C."/>
            <person name="Parey E."/>
            <person name="Roest Crollius H."/>
            <person name="Montfort J."/>
            <person name="Robinson-Rechavi M."/>
            <person name="Bucao C."/>
            <person name="Bouchez O."/>
            <person name="Gislard M."/>
            <person name="Lluch J."/>
            <person name="Milhes M."/>
            <person name="Lampietro C."/>
            <person name="Lopez Roques C."/>
            <person name="Donnadieu C."/>
            <person name="Braasch I."/>
            <person name="Desvignes T."/>
            <person name="Postlethwait J."/>
            <person name="Bobe J."/>
            <person name="Guiguen Y."/>
            <person name="Dirks R."/>
        </authorList>
    </citation>
    <scope>NUCLEOTIDE SEQUENCE</scope>
    <source>
        <strain evidence="4">Tag_6206</strain>
        <tissue evidence="4">Liver</tissue>
    </source>
</reference>
<dbReference type="Pfam" id="PF07654">
    <property type="entry name" value="C1-set"/>
    <property type="match status" value="1"/>
</dbReference>
<evidence type="ECO:0000259" key="3">
    <source>
        <dbReference type="PROSITE" id="PS50835"/>
    </source>
</evidence>
<dbReference type="InterPro" id="IPR003597">
    <property type="entry name" value="Ig_C1-set"/>
</dbReference>
<dbReference type="InterPro" id="IPR007110">
    <property type="entry name" value="Ig-like_dom"/>
</dbReference>
<dbReference type="SMART" id="SM00407">
    <property type="entry name" value="IGc1"/>
    <property type="match status" value="1"/>
</dbReference>
<dbReference type="InterPro" id="IPR013783">
    <property type="entry name" value="Ig-like_fold"/>
</dbReference>
<sequence length="139" mass="14594">SAVCTTGRFLYSRLIRLNHCGGLSVAGPNWKSAVTQSPPSQSCPLPGELSQQGKATLVCLANRGFPSDWALRWKVDGADVSSGVAGSAGVLGQDGLYSWSSSLTLSADAWKKAESLTCEATQGSQSTPSQTLRRDQCSE</sequence>
<keyword evidence="5" id="KW-1185">Reference proteome</keyword>
<gene>
    <name evidence="4" type="ORF">ANANG_G00213560</name>
</gene>
<evidence type="ECO:0000313" key="5">
    <source>
        <dbReference type="Proteomes" id="UP001044222"/>
    </source>
</evidence>
<protein>
    <recommendedName>
        <fullName evidence="3">Ig-like domain-containing protein</fullName>
    </recommendedName>
</protein>
<feature type="non-terminal residue" evidence="4">
    <location>
        <position position="139"/>
    </location>
</feature>
<feature type="compositionally biased region" description="Polar residues" evidence="2">
    <location>
        <begin position="118"/>
        <end position="131"/>
    </location>
</feature>
<dbReference type="Gene3D" id="2.60.40.10">
    <property type="entry name" value="Immunoglobulins"/>
    <property type="match status" value="1"/>
</dbReference>
<dbReference type="PANTHER" id="PTHR23411">
    <property type="entry name" value="TAPASIN"/>
    <property type="match status" value="1"/>
</dbReference>
<evidence type="ECO:0000256" key="2">
    <source>
        <dbReference type="SAM" id="MobiDB-lite"/>
    </source>
</evidence>
<dbReference type="InterPro" id="IPR036179">
    <property type="entry name" value="Ig-like_dom_sf"/>
</dbReference>
<name>A0A9D3M1X3_ANGAN</name>
<organism evidence="4 5">
    <name type="scientific">Anguilla anguilla</name>
    <name type="common">European freshwater eel</name>
    <name type="synonym">Muraena anguilla</name>
    <dbReference type="NCBI Taxonomy" id="7936"/>
    <lineage>
        <taxon>Eukaryota</taxon>
        <taxon>Metazoa</taxon>
        <taxon>Chordata</taxon>
        <taxon>Craniata</taxon>
        <taxon>Vertebrata</taxon>
        <taxon>Euteleostomi</taxon>
        <taxon>Actinopterygii</taxon>
        <taxon>Neopterygii</taxon>
        <taxon>Teleostei</taxon>
        <taxon>Anguilliformes</taxon>
        <taxon>Anguillidae</taxon>
        <taxon>Anguilla</taxon>
    </lineage>
</organism>
<dbReference type="PROSITE" id="PS50835">
    <property type="entry name" value="IG_LIKE"/>
    <property type="match status" value="1"/>
</dbReference>
<dbReference type="EMBL" id="JAFIRN010000011">
    <property type="protein sequence ID" value="KAG5840099.1"/>
    <property type="molecule type" value="Genomic_DNA"/>
</dbReference>
<dbReference type="Proteomes" id="UP001044222">
    <property type="component" value="Chromosome 11"/>
</dbReference>
<comment type="caution">
    <text evidence="4">The sequence shown here is derived from an EMBL/GenBank/DDBJ whole genome shotgun (WGS) entry which is preliminary data.</text>
</comment>